<dbReference type="EMBL" id="LHUR01000042">
    <property type="protein sequence ID" value="KOA18507.1"/>
    <property type="molecule type" value="Genomic_DNA"/>
</dbReference>
<gene>
    <name evidence="2" type="ORF">CLHOM_34090</name>
</gene>
<evidence type="ECO:0000313" key="3">
    <source>
        <dbReference type="Proteomes" id="UP000037043"/>
    </source>
</evidence>
<organism evidence="2 3">
    <name type="scientific">Clostridium homopropionicum DSM 5847</name>
    <dbReference type="NCBI Taxonomy" id="1121318"/>
    <lineage>
        <taxon>Bacteria</taxon>
        <taxon>Bacillati</taxon>
        <taxon>Bacillota</taxon>
        <taxon>Clostridia</taxon>
        <taxon>Eubacteriales</taxon>
        <taxon>Clostridiaceae</taxon>
        <taxon>Clostridium</taxon>
    </lineage>
</organism>
<evidence type="ECO:0000313" key="2">
    <source>
        <dbReference type="EMBL" id="KOA18507.1"/>
    </source>
</evidence>
<dbReference type="PATRIC" id="fig|1121318.3.peg.3406"/>
<feature type="chain" id="PRO_5005570135" evidence="1">
    <location>
        <begin position="24"/>
        <end position="142"/>
    </location>
</feature>
<keyword evidence="3" id="KW-1185">Reference proteome</keyword>
<protein>
    <submittedName>
        <fullName evidence="2">Uncharacterized protein</fullName>
    </submittedName>
</protein>
<accession>A0A0L6Z6A9</accession>
<dbReference type="RefSeq" id="WP_052222844.1">
    <property type="nucleotide sequence ID" value="NZ_LHUR01000042.1"/>
</dbReference>
<sequence length="142" mass="16219">MTKKLVVSVYFLLIFLYTTHTNAQDFKYVEIFDPKQDAVVKVVQLNPQIQSIIANWVKNIDGIYGKNNPFTDDGYAVKVPLEPAVKVYCNSINAIVSEVYIIIPKTEPAFYLIFENENKTSCFLFNGDINILSNILDFNLKL</sequence>
<feature type="signal peptide" evidence="1">
    <location>
        <begin position="1"/>
        <end position="23"/>
    </location>
</feature>
<comment type="caution">
    <text evidence="2">The sequence shown here is derived from an EMBL/GenBank/DDBJ whole genome shotgun (WGS) entry which is preliminary data.</text>
</comment>
<proteinExistence type="predicted"/>
<reference evidence="3" key="1">
    <citation type="submission" date="2015-08" db="EMBL/GenBank/DDBJ databases">
        <title>Genome sequence of the strict anaerobe Clostridium homopropionicum LuHBu1 (DSM 5847T).</title>
        <authorList>
            <person name="Poehlein A."/>
            <person name="Beck M."/>
            <person name="Schiel-Bengelsdorf B."/>
            <person name="Bengelsdorf F.R."/>
            <person name="Daniel R."/>
            <person name="Duerre P."/>
        </authorList>
    </citation>
    <scope>NUCLEOTIDE SEQUENCE [LARGE SCALE GENOMIC DNA]</scope>
    <source>
        <strain evidence="3">DSM 5847</strain>
    </source>
</reference>
<name>A0A0L6Z6A9_9CLOT</name>
<evidence type="ECO:0000256" key="1">
    <source>
        <dbReference type="SAM" id="SignalP"/>
    </source>
</evidence>
<dbReference type="AlphaFoldDB" id="A0A0L6Z6A9"/>
<keyword evidence="1" id="KW-0732">Signal</keyword>
<dbReference type="Proteomes" id="UP000037043">
    <property type="component" value="Unassembled WGS sequence"/>
</dbReference>